<dbReference type="KEGG" id="ccu:Ccur_05350"/>
<dbReference type="OrthoDB" id="5690292at2"/>
<dbReference type="GO" id="GO:0005886">
    <property type="term" value="C:plasma membrane"/>
    <property type="evidence" value="ECO:0007669"/>
    <property type="project" value="TreeGrafter"/>
</dbReference>
<keyword evidence="1" id="KW-0812">Transmembrane</keyword>
<dbReference type="EMBL" id="CP001682">
    <property type="protein sequence ID" value="ACU94256.1"/>
    <property type="molecule type" value="Genomic_DNA"/>
</dbReference>
<dbReference type="AlphaFoldDB" id="C7MMW6"/>
<proteinExistence type="predicted"/>
<name>C7MMW6_CRYCD</name>
<organism evidence="2 3">
    <name type="scientific">Cryptobacterium curtum (strain ATCC 700683 / DSM 15641 / CCUG 43107 / 12-3)</name>
    <dbReference type="NCBI Taxonomy" id="469378"/>
    <lineage>
        <taxon>Bacteria</taxon>
        <taxon>Bacillati</taxon>
        <taxon>Actinomycetota</taxon>
        <taxon>Coriobacteriia</taxon>
        <taxon>Eggerthellales</taxon>
        <taxon>Eggerthellaceae</taxon>
        <taxon>Cryptobacterium</taxon>
    </lineage>
</organism>
<keyword evidence="1" id="KW-0472">Membrane</keyword>
<evidence type="ECO:0000256" key="1">
    <source>
        <dbReference type="SAM" id="Phobius"/>
    </source>
</evidence>
<feature type="transmembrane region" description="Helical" evidence="1">
    <location>
        <begin position="99"/>
        <end position="119"/>
    </location>
</feature>
<keyword evidence="3" id="KW-1185">Reference proteome</keyword>
<sequence length="131" mass="14438">MNIKKILYLILGCLGLGLGAVGAVIPLLPSVPFLLVAAYCFARSSERLNTWFTHTKLYQDNLADYVAHRGMTRKTKIRIMSVVTLLMGIGAVLMGRKGIVVGCLVLLCVWIIHIIYFTFGVKTIPANQEAE</sequence>
<dbReference type="Proteomes" id="UP000000954">
    <property type="component" value="Chromosome"/>
</dbReference>
<feature type="transmembrane region" description="Helical" evidence="1">
    <location>
        <begin position="6"/>
        <end position="39"/>
    </location>
</feature>
<dbReference type="eggNOG" id="COG2832">
    <property type="taxonomic scope" value="Bacteria"/>
</dbReference>
<dbReference type="InterPro" id="IPR007401">
    <property type="entry name" value="DUF454"/>
</dbReference>
<dbReference type="PANTHER" id="PTHR35813">
    <property type="entry name" value="INNER MEMBRANE PROTEIN YBAN"/>
    <property type="match status" value="1"/>
</dbReference>
<dbReference type="PANTHER" id="PTHR35813:SF1">
    <property type="entry name" value="INNER MEMBRANE PROTEIN YBAN"/>
    <property type="match status" value="1"/>
</dbReference>
<reference evidence="2 3" key="1">
    <citation type="journal article" date="2009" name="Stand. Genomic Sci.">
        <title>Complete genome sequence of Cryptobacterium curtum type strain (12-3).</title>
        <authorList>
            <person name="Mavrommatis K."/>
            <person name="Pukall R."/>
            <person name="Rohde C."/>
            <person name="Chen F."/>
            <person name="Sims D."/>
            <person name="Brettin T."/>
            <person name="Kuske C."/>
            <person name="Detter J.C."/>
            <person name="Han C."/>
            <person name="Lapidus A."/>
            <person name="Copeland A."/>
            <person name="Glavina Del Rio T."/>
            <person name="Nolan M."/>
            <person name="Lucas S."/>
            <person name="Tice H."/>
            <person name="Cheng J.F."/>
            <person name="Bruce D."/>
            <person name="Goodwin L."/>
            <person name="Pitluck S."/>
            <person name="Ovchinnikova G."/>
            <person name="Pati A."/>
            <person name="Ivanova N."/>
            <person name="Chen A."/>
            <person name="Palaniappan K."/>
            <person name="Chain P."/>
            <person name="D'haeseleer P."/>
            <person name="Goker M."/>
            <person name="Bristow J."/>
            <person name="Eisen J.A."/>
            <person name="Markowitz V."/>
            <person name="Hugenholtz P."/>
            <person name="Rohde M."/>
            <person name="Klenk H.P."/>
            <person name="Kyrpides N.C."/>
        </authorList>
    </citation>
    <scope>NUCLEOTIDE SEQUENCE [LARGE SCALE GENOMIC DNA]</scope>
    <source>
        <strain evidence="3">ATCC 700683 / DSM 15641 / 12-3</strain>
    </source>
</reference>
<dbReference type="PIRSF" id="PIRSF016789">
    <property type="entry name" value="DUF454"/>
    <property type="match status" value="1"/>
</dbReference>
<accession>C7MMW6</accession>
<keyword evidence="1" id="KW-1133">Transmembrane helix</keyword>
<feature type="transmembrane region" description="Helical" evidence="1">
    <location>
        <begin position="77"/>
        <end position="93"/>
    </location>
</feature>
<dbReference type="RefSeq" id="WP_012802944.1">
    <property type="nucleotide sequence ID" value="NC_013170.1"/>
</dbReference>
<protein>
    <submittedName>
        <fullName evidence="2">Uncharacterized conserved protein</fullName>
    </submittedName>
</protein>
<dbReference type="Pfam" id="PF04304">
    <property type="entry name" value="DUF454"/>
    <property type="match status" value="1"/>
</dbReference>
<dbReference type="HOGENOM" id="CLU_113299_3_0_11"/>
<gene>
    <name evidence="2" type="ordered locus">Ccur_05350</name>
</gene>
<evidence type="ECO:0000313" key="3">
    <source>
        <dbReference type="Proteomes" id="UP000000954"/>
    </source>
</evidence>
<evidence type="ECO:0000313" key="2">
    <source>
        <dbReference type="EMBL" id="ACU94256.1"/>
    </source>
</evidence>
<dbReference type="STRING" id="469378.Ccur_05350"/>